<evidence type="ECO:0000256" key="4">
    <source>
        <dbReference type="ARBA" id="ARBA00023235"/>
    </source>
</evidence>
<comment type="catalytic activity">
    <reaction evidence="1 5">
        <text>uridine(55) in tRNA = pseudouridine(55) in tRNA</text>
        <dbReference type="Rhea" id="RHEA:42532"/>
        <dbReference type="Rhea" id="RHEA-COMP:10101"/>
        <dbReference type="Rhea" id="RHEA-COMP:10102"/>
        <dbReference type="ChEBI" id="CHEBI:65314"/>
        <dbReference type="ChEBI" id="CHEBI:65315"/>
        <dbReference type="EC" id="5.4.99.25"/>
    </reaction>
</comment>
<dbReference type="GO" id="GO:0160148">
    <property type="term" value="F:tRNA pseudouridine(55) synthase activity"/>
    <property type="evidence" value="ECO:0007669"/>
    <property type="project" value="UniProtKB-EC"/>
</dbReference>
<protein>
    <recommendedName>
        <fullName evidence="5">tRNA pseudouridine synthase B</fullName>
        <ecNumber evidence="5">5.4.99.25</ecNumber>
    </recommendedName>
    <alternativeName>
        <fullName evidence="5">tRNA pseudouridine(55) synthase</fullName>
        <shortName evidence="5">Psi55 synthase</shortName>
    </alternativeName>
    <alternativeName>
        <fullName evidence="5">tRNA pseudouridylate synthase</fullName>
    </alternativeName>
    <alternativeName>
        <fullName evidence="5">tRNA-uridine isomerase</fullName>
    </alternativeName>
</protein>
<dbReference type="HAMAP" id="MF_01080">
    <property type="entry name" value="TruB_bact"/>
    <property type="match status" value="1"/>
</dbReference>
<dbReference type="CDD" id="cd02573">
    <property type="entry name" value="PseudoU_synth_EcTruB"/>
    <property type="match status" value="1"/>
</dbReference>
<dbReference type="InterPro" id="IPR014780">
    <property type="entry name" value="tRNA_psdUridine_synth_TruB"/>
</dbReference>
<accession>A0ABY4P7L7</accession>
<evidence type="ECO:0000256" key="5">
    <source>
        <dbReference type="HAMAP-Rule" id="MF_01080"/>
    </source>
</evidence>
<dbReference type="EMBL" id="CP093366">
    <property type="protein sequence ID" value="UQS81580.1"/>
    <property type="molecule type" value="Genomic_DNA"/>
</dbReference>
<feature type="domain" description="Pseudouridine synthase II N-terminal" evidence="6">
    <location>
        <begin position="23"/>
        <end position="179"/>
    </location>
</feature>
<evidence type="ECO:0000256" key="1">
    <source>
        <dbReference type="ARBA" id="ARBA00000385"/>
    </source>
</evidence>
<reference evidence="7" key="1">
    <citation type="journal article" date="2022" name="Int. J. Syst. Evol. Microbiol.">
        <title>Apilactobacillus apisilvae sp. nov., Nicolia spurrieriana gen. nov. sp. nov., Bombilactobacillus folatiphilus sp. nov. and Bombilactobacillus thymidiniphilus sp. nov., four new lactic acid bacterial isolates from stingless bees Tetragonula carbonaria and Austroplebeia australis.</title>
        <authorList>
            <person name="Oliphant S.A."/>
            <person name="Watson-Haigh N.S."/>
            <person name="Sumby K.M."/>
            <person name="Gardner J."/>
            <person name="Groom S."/>
            <person name="Jiranek V."/>
        </authorList>
    </citation>
    <scope>NUCLEOTIDE SEQUENCE</scope>
    <source>
        <strain evidence="7">SG4_D2</strain>
    </source>
</reference>
<dbReference type="Proteomes" id="UP000831495">
    <property type="component" value="Chromosome"/>
</dbReference>
<evidence type="ECO:0000313" key="7">
    <source>
        <dbReference type="EMBL" id="UQS81580.1"/>
    </source>
</evidence>
<dbReference type="Pfam" id="PF01509">
    <property type="entry name" value="TruB_N"/>
    <property type="match status" value="1"/>
</dbReference>
<comment type="similarity">
    <text evidence="2 5">Belongs to the pseudouridine synthase TruB family. Type 1 subfamily.</text>
</comment>
<dbReference type="NCBIfam" id="TIGR00431">
    <property type="entry name" value="TruB"/>
    <property type="match status" value="1"/>
</dbReference>
<evidence type="ECO:0000259" key="6">
    <source>
        <dbReference type="Pfam" id="PF01509"/>
    </source>
</evidence>
<keyword evidence="8" id="KW-1185">Reference proteome</keyword>
<dbReference type="SUPFAM" id="SSF55120">
    <property type="entry name" value="Pseudouridine synthase"/>
    <property type="match status" value="1"/>
</dbReference>
<gene>
    <name evidence="5 7" type="primary">truB</name>
    <name evidence="7" type="ORF">MOO45_04995</name>
</gene>
<dbReference type="EC" id="5.4.99.25" evidence="5"/>
<evidence type="ECO:0000256" key="2">
    <source>
        <dbReference type="ARBA" id="ARBA00005642"/>
    </source>
</evidence>
<dbReference type="PANTHER" id="PTHR13767:SF2">
    <property type="entry name" value="PSEUDOURIDYLATE SYNTHASE TRUB1"/>
    <property type="match status" value="1"/>
</dbReference>
<evidence type="ECO:0000313" key="8">
    <source>
        <dbReference type="Proteomes" id="UP000831495"/>
    </source>
</evidence>
<dbReference type="Gene3D" id="3.30.2350.10">
    <property type="entry name" value="Pseudouridine synthase"/>
    <property type="match status" value="1"/>
</dbReference>
<organism evidence="7 8">
    <name type="scientific">Bombilactobacillus folatiphilus</name>
    <dbReference type="NCBI Taxonomy" id="2923362"/>
    <lineage>
        <taxon>Bacteria</taxon>
        <taxon>Bacillati</taxon>
        <taxon>Bacillota</taxon>
        <taxon>Bacilli</taxon>
        <taxon>Lactobacillales</taxon>
        <taxon>Lactobacillaceae</taxon>
        <taxon>Bombilactobacillus</taxon>
    </lineage>
</organism>
<proteinExistence type="inferred from homology"/>
<feature type="active site" description="Nucleophile" evidence="5">
    <location>
        <position position="38"/>
    </location>
</feature>
<comment type="function">
    <text evidence="5">Responsible for synthesis of pseudouridine from uracil-55 in the psi GC loop of transfer RNAs.</text>
</comment>
<dbReference type="RefSeq" id="WP_249513850.1">
    <property type="nucleotide sequence ID" value="NZ_CP093366.1"/>
</dbReference>
<dbReference type="InterPro" id="IPR020103">
    <property type="entry name" value="PsdUridine_synth_cat_dom_sf"/>
</dbReference>
<keyword evidence="4 5" id="KW-0413">Isomerase</keyword>
<name>A0ABY4P7L7_9LACO</name>
<dbReference type="PANTHER" id="PTHR13767">
    <property type="entry name" value="TRNA-PSEUDOURIDINE SYNTHASE"/>
    <property type="match status" value="1"/>
</dbReference>
<evidence type="ECO:0000256" key="3">
    <source>
        <dbReference type="ARBA" id="ARBA00022694"/>
    </source>
</evidence>
<dbReference type="InterPro" id="IPR002501">
    <property type="entry name" value="PsdUridine_synth_N"/>
</dbReference>
<keyword evidence="3 5" id="KW-0819">tRNA processing</keyword>
<sequence length="299" mass="33414">MNGIIPLYKPRGMTSADCVYQLRKLLHEKKIGHTGTLDPEVDGVLTICVGQATKLVNWLLDSDKVYQGQVVLGKATSTEDATGEIIDQKEILTPFTIEQVEAAMLSLTGSIQQTPPMYSAVKVNGKRLYEYARAGQIVQRPSRQVTIKKFQMRGVPHFDEHQHLQMLDFTVVCSKGTYIRTLAVQLGESLNVPAYMSRLTRTAGSSFTLDQTVSFDQISAKLQQNEFDFCLPLEAAFSSQIPRCTLTDEQWQQVQNGSKITLAASSKQVLLTFNGIAKALYQKQADFYVPQIMLLKNDR</sequence>